<dbReference type="InterPro" id="IPR011990">
    <property type="entry name" value="TPR-like_helical_dom_sf"/>
</dbReference>
<dbReference type="Pfam" id="PF12862">
    <property type="entry name" value="ANAPC5"/>
    <property type="match status" value="3"/>
</dbReference>
<proteinExistence type="predicted"/>
<feature type="domain" description="Anaphase-promoting complex subunit 5" evidence="1">
    <location>
        <begin position="746"/>
        <end position="772"/>
    </location>
</feature>
<gene>
    <name evidence="2" type="ORF">OC846_003609</name>
</gene>
<feature type="domain" description="Anaphase-promoting complex subunit 5" evidence="1">
    <location>
        <begin position="789"/>
        <end position="820"/>
    </location>
</feature>
<name>A0AAN6GRX0_9BASI</name>
<dbReference type="SUPFAM" id="SSF48452">
    <property type="entry name" value="TPR-like"/>
    <property type="match status" value="1"/>
</dbReference>
<evidence type="ECO:0000259" key="1">
    <source>
        <dbReference type="Pfam" id="PF12862"/>
    </source>
</evidence>
<sequence>MATQMETQAIASDYGRADDALAAASASGGGGQLKIEGLDSLQEQTHLNRENIQRCLPFLQDQLDALFAIRDAAELGAALKQTLGQALGTLVGFWTQCVRDLADQDVQLRPGSRPAVCLEPLLTDTLELRENMLDARADLKQPRIQGKLDQLEQSFSGVRDKWNSDTVVEQLKAQVLQDAECLSRSKPGTGMSKLVRFLSLKKRRSSSLSIGQAGQHLLSRCASSIQRAAECAKQQSSGDATSSWTSVLPTKEACALPKHSLTQQEFYKQIDRQDRVMALLLIGDSDPSSGGYVPEDDPFCIADQMLRSIQHLQSHPPKDQEQYDSQITALENLGHRLVQLGLFKESVAIYQILVAELQQIVSTNIGRDYASRFCLALFHLACALFMTERWQEAQAAISAAVPVSEALSQKQALGTESIRIRCLEAVHAIGPAQKDNRDVQIWTGPPTAVDVPPSADSIPSDRVIAQCQAATELRAYFVLLTNRQRVEATKRAERATTLLQSTNRHHSMGHTAALGSALFHWGSCGSPAKDLTTMTASLTSRRVFARTCSSKAQYDLARTLEIYAYWTSVSGNRTEGLNAAKEAVGWYRLLFERQPSVFAAIFADNLSRYADMLADSERGAEAVEAQTRSLDIFRAVHKVRPAAFKFGLTKRLCSLASRLDLLDRHDEAIRIGEEYVSMERNLSDAGQQQARSVPELMSALANQAILYGAGKQEEAAVKCLQEWVDLYNEDPKRMPSLSAMKMLHCLAAQLCKLNRFEEALLPMEECVRLARSLHPSNKRPPGTKLRCVYALRYYGYLLHALERKEAALGAVEEAVTMARDMPLLENGKKRPALGGALINFAACLEGAERVEEAAEARREGEAIMAAYPDWKGHDWSEAVLWHGYWRMIDAPYSLPVAYGRYESAAR</sequence>
<dbReference type="InterPro" id="IPR026000">
    <property type="entry name" value="Apc5_dom"/>
</dbReference>
<keyword evidence="3" id="KW-1185">Reference proteome</keyword>
<dbReference type="EMBL" id="JAPDMZ010000090">
    <property type="protein sequence ID" value="KAK0550594.1"/>
    <property type="molecule type" value="Genomic_DNA"/>
</dbReference>
<dbReference type="Gene3D" id="1.25.40.10">
    <property type="entry name" value="Tetratricopeptide repeat domain"/>
    <property type="match status" value="2"/>
</dbReference>
<reference evidence="2" key="1">
    <citation type="journal article" date="2023" name="PhytoFront">
        <title>Draft Genome Resources of Seven Strains of Tilletia horrida, Causal Agent of Kernel Smut of Rice.</title>
        <authorList>
            <person name="Khanal S."/>
            <person name="Antony Babu S."/>
            <person name="Zhou X.G."/>
        </authorList>
    </citation>
    <scope>NUCLEOTIDE SEQUENCE</scope>
    <source>
        <strain evidence="2">TX6</strain>
    </source>
</reference>
<evidence type="ECO:0000313" key="3">
    <source>
        <dbReference type="Proteomes" id="UP001176517"/>
    </source>
</evidence>
<dbReference type="AlphaFoldDB" id="A0AAN6GRX0"/>
<organism evidence="2 3">
    <name type="scientific">Tilletia horrida</name>
    <dbReference type="NCBI Taxonomy" id="155126"/>
    <lineage>
        <taxon>Eukaryota</taxon>
        <taxon>Fungi</taxon>
        <taxon>Dikarya</taxon>
        <taxon>Basidiomycota</taxon>
        <taxon>Ustilaginomycotina</taxon>
        <taxon>Exobasidiomycetes</taxon>
        <taxon>Tilletiales</taxon>
        <taxon>Tilletiaceae</taxon>
        <taxon>Tilletia</taxon>
    </lineage>
</organism>
<feature type="domain" description="Anaphase-promoting complex subunit 5" evidence="1">
    <location>
        <begin position="357"/>
        <end position="404"/>
    </location>
</feature>
<dbReference type="Proteomes" id="UP001176517">
    <property type="component" value="Unassembled WGS sequence"/>
</dbReference>
<comment type="caution">
    <text evidence="2">The sequence shown here is derived from an EMBL/GenBank/DDBJ whole genome shotgun (WGS) entry which is preliminary data.</text>
</comment>
<accession>A0AAN6GRX0</accession>
<evidence type="ECO:0000313" key="2">
    <source>
        <dbReference type="EMBL" id="KAK0550594.1"/>
    </source>
</evidence>
<protein>
    <recommendedName>
        <fullName evidence="1">Anaphase-promoting complex subunit 5 domain-containing protein</fullName>
    </recommendedName>
</protein>